<name>A0AAV3PIY1_LITER</name>
<evidence type="ECO:0000313" key="3">
    <source>
        <dbReference type="Proteomes" id="UP001454036"/>
    </source>
</evidence>
<keyword evidence="3" id="KW-1185">Reference proteome</keyword>
<feature type="region of interest" description="Disordered" evidence="1">
    <location>
        <begin position="216"/>
        <end position="369"/>
    </location>
</feature>
<organism evidence="2 3">
    <name type="scientific">Lithospermum erythrorhizon</name>
    <name type="common">Purple gromwell</name>
    <name type="synonym">Lithospermum officinale var. erythrorhizon</name>
    <dbReference type="NCBI Taxonomy" id="34254"/>
    <lineage>
        <taxon>Eukaryota</taxon>
        <taxon>Viridiplantae</taxon>
        <taxon>Streptophyta</taxon>
        <taxon>Embryophyta</taxon>
        <taxon>Tracheophyta</taxon>
        <taxon>Spermatophyta</taxon>
        <taxon>Magnoliopsida</taxon>
        <taxon>eudicotyledons</taxon>
        <taxon>Gunneridae</taxon>
        <taxon>Pentapetalae</taxon>
        <taxon>asterids</taxon>
        <taxon>lamiids</taxon>
        <taxon>Boraginales</taxon>
        <taxon>Boraginaceae</taxon>
        <taxon>Boraginoideae</taxon>
        <taxon>Lithospermeae</taxon>
        <taxon>Lithospermum</taxon>
    </lineage>
</organism>
<accession>A0AAV3PIY1</accession>
<comment type="caution">
    <text evidence="2">The sequence shown here is derived from an EMBL/GenBank/DDBJ whole genome shotgun (WGS) entry which is preliminary data.</text>
</comment>
<dbReference type="EMBL" id="BAABME010017588">
    <property type="protein sequence ID" value="GAA0150636.1"/>
    <property type="molecule type" value="Genomic_DNA"/>
</dbReference>
<reference evidence="2 3" key="1">
    <citation type="submission" date="2024-01" db="EMBL/GenBank/DDBJ databases">
        <title>The complete chloroplast genome sequence of Lithospermum erythrorhizon: insights into the phylogenetic relationship among Boraginaceae species and the maternal lineages of purple gromwells.</title>
        <authorList>
            <person name="Okada T."/>
            <person name="Watanabe K."/>
        </authorList>
    </citation>
    <scope>NUCLEOTIDE SEQUENCE [LARGE SCALE GENOMIC DNA]</scope>
</reference>
<evidence type="ECO:0000313" key="2">
    <source>
        <dbReference type="EMBL" id="GAA0150636.1"/>
    </source>
</evidence>
<dbReference type="Proteomes" id="UP001454036">
    <property type="component" value="Unassembled WGS sequence"/>
</dbReference>
<evidence type="ECO:0000256" key="1">
    <source>
        <dbReference type="SAM" id="MobiDB-lite"/>
    </source>
</evidence>
<protein>
    <submittedName>
        <fullName evidence="2">Uncharacterized protein</fullName>
    </submittedName>
</protein>
<feature type="compositionally biased region" description="Basic residues" evidence="1">
    <location>
        <begin position="295"/>
        <end position="306"/>
    </location>
</feature>
<proteinExistence type="predicted"/>
<sequence>MVKTRTRLNTLGRETKEKKKGIGPSDDACMEVDAQTVNQEAQKAKGQKSIVKDIPEFHNNYLSWVDYTNVRELDNPRPSRINRDDDVAGEGSHDEIRVEEDVVGGVDTMGKTIEPSVVIEKSISDIGEDVPEEDSIDVSQADEIVTVGVKSPNGDALGKNVKPSIEDIMHGLKDGSTTRGYVLESHVDDCGKDTVDEGMDADIPSVVDPDHVITKAADEGVTPSVNDTDAETAGNMERPTGEQGVDDTMDTDIQEVIHEDTGQKKSKKRKHQKNTDVGKSSKPKKKLSKEERATKKARKVERRARRVAQEDVDVDDDVHEEVEDRIQKHEVPPIMHTTIDDDWLPEHELQGDNAEETQESDELQGDDWP</sequence>
<feature type="compositionally biased region" description="Acidic residues" evidence="1">
    <location>
        <begin position="353"/>
        <end position="369"/>
    </location>
</feature>
<gene>
    <name evidence="2" type="ORF">LIER_37151</name>
</gene>
<feature type="compositionally biased region" description="Acidic residues" evidence="1">
    <location>
        <begin position="244"/>
        <end position="253"/>
    </location>
</feature>
<feature type="compositionally biased region" description="Basic and acidic residues" evidence="1">
    <location>
        <begin position="322"/>
        <end position="331"/>
    </location>
</feature>
<feature type="region of interest" description="Disordered" evidence="1">
    <location>
        <begin position="1"/>
        <end position="27"/>
    </location>
</feature>
<dbReference type="AlphaFoldDB" id="A0AAV3PIY1"/>
<feature type="compositionally biased region" description="Acidic residues" evidence="1">
    <location>
        <begin position="310"/>
        <end position="321"/>
    </location>
</feature>